<accession>A0ABN7XDP0</accession>
<feature type="non-terminal residue" evidence="1">
    <location>
        <position position="1"/>
    </location>
</feature>
<sequence length="97" mass="10980">GLKSSDFEETPSPAITSLYRRICQNSHTNFSGPQVLGWNDPYILEQSLTGIEFRPFLIRVDKYNIYITALECPNEADEIRAGVGYTAMFTGDYLSKH</sequence>
<dbReference type="EMBL" id="CAJVQB010123637">
    <property type="protein sequence ID" value="CAG8853396.1"/>
    <property type="molecule type" value="Genomic_DNA"/>
</dbReference>
<keyword evidence="2" id="KW-1185">Reference proteome</keyword>
<organism evidence="1 2">
    <name type="scientific">Gigaspora margarita</name>
    <dbReference type="NCBI Taxonomy" id="4874"/>
    <lineage>
        <taxon>Eukaryota</taxon>
        <taxon>Fungi</taxon>
        <taxon>Fungi incertae sedis</taxon>
        <taxon>Mucoromycota</taxon>
        <taxon>Glomeromycotina</taxon>
        <taxon>Glomeromycetes</taxon>
        <taxon>Diversisporales</taxon>
        <taxon>Gigasporaceae</taxon>
        <taxon>Gigaspora</taxon>
    </lineage>
</organism>
<comment type="caution">
    <text evidence="1">The sequence shown here is derived from an EMBL/GenBank/DDBJ whole genome shotgun (WGS) entry which is preliminary data.</text>
</comment>
<name>A0ABN7XDP0_GIGMA</name>
<gene>
    <name evidence="1" type="ORF">GMARGA_LOCUS42217</name>
</gene>
<feature type="non-terminal residue" evidence="1">
    <location>
        <position position="97"/>
    </location>
</feature>
<evidence type="ECO:0000313" key="2">
    <source>
        <dbReference type="Proteomes" id="UP000789901"/>
    </source>
</evidence>
<protein>
    <submittedName>
        <fullName evidence="1">17141_t:CDS:1</fullName>
    </submittedName>
</protein>
<dbReference type="Proteomes" id="UP000789901">
    <property type="component" value="Unassembled WGS sequence"/>
</dbReference>
<reference evidence="1 2" key="1">
    <citation type="submission" date="2021-06" db="EMBL/GenBank/DDBJ databases">
        <authorList>
            <person name="Kallberg Y."/>
            <person name="Tangrot J."/>
            <person name="Rosling A."/>
        </authorList>
    </citation>
    <scope>NUCLEOTIDE SEQUENCE [LARGE SCALE GENOMIC DNA]</scope>
    <source>
        <strain evidence="1 2">120-4 pot B 10/14</strain>
    </source>
</reference>
<evidence type="ECO:0000313" key="1">
    <source>
        <dbReference type="EMBL" id="CAG8853396.1"/>
    </source>
</evidence>
<proteinExistence type="predicted"/>